<sequence>MGGGEGCFWGFPMNESKESEDDMVRWFVVVSDLDSYFHGGNRNKVGIWLSHFIGS</sequence>
<dbReference type="Gramene" id="OIW19063">
    <property type="protein sequence ID" value="OIW19063"/>
    <property type="gene ID" value="TanjilG_10624"/>
</dbReference>
<evidence type="ECO:0000313" key="2">
    <source>
        <dbReference type="Proteomes" id="UP000188354"/>
    </source>
</evidence>
<organism evidence="1 2">
    <name type="scientific">Lupinus angustifolius</name>
    <name type="common">Narrow-leaved blue lupine</name>
    <dbReference type="NCBI Taxonomy" id="3871"/>
    <lineage>
        <taxon>Eukaryota</taxon>
        <taxon>Viridiplantae</taxon>
        <taxon>Streptophyta</taxon>
        <taxon>Embryophyta</taxon>
        <taxon>Tracheophyta</taxon>
        <taxon>Spermatophyta</taxon>
        <taxon>Magnoliopsida</taxon>
        <taxon>eudicotyledons</taxon>
        <taxon>Gunneridae</taxon>
        <taxon>Pentapetalae</taxon>
        <taxon>rosids</taxon>
        <taxon>fabids</taxon>
        <taxon>Fabales</taxon>
        <taxon>Fabaceae</taxon>
        <taxon>Papilionoideae</taxon>
        <taxon>50 kb inversion clade</taxon>
        <taxon>genistoids sensu lato</taxon>
        <taxon>core genistoids</taxon>
        <taxon>Genisteae</taxon>
        <taxon>Lupinus</taxon>
    </lineage>
</organism>
<gene>
    <name evidence="1" type="ORF">TanjilG_10624</name>
</gene>
<name>A0A4P1RVK9_LUPAN</name>
<keyword evidence="2" id="KW-1185">Reference proteome</keyword>
<dbReference type="AlphaFoldDB" id="A0A4P1RVK9"/>
<proteinExistence type="predicted"/>
<evidence type="ECO:0000313" key="1">
    <source>
        <dbReference type="EMBL" id="OIW19063.1"/>
    </source>
</evidence>
<protein>
    <submittedName>
        <fullName evidence="1">Uncharacterized protein</fullName>
    </submittedName>
</protein>
<reference evidence="1 2" key="1">
    <citation type="journal article" date="2017" name="Plant Biotechnol. J.">
        <title>A comprehensive draft genome sequence for lupin (Lupinus angustifolius), an emerging health food: insights into plant-microbe interactions and legume evolution.</title>
        <authorList>
            <person name="Hane J.K."/>
            <person name="Ming Y."/>
            <person name="Kamphuis L.G."/>
            <person name="Nelson M.N."/>
            <person name="Garg G."/>
            <person name="Atkins C.A."/>
            <person name="Bayer P.E."/>
            <person name="Bravo A."/>
            <person name="Bringans S."/>
            <person name="Cannon S."/>
            <person name="Edwards D."/>
            <person name="Foley R."/>
            <person name="Gao L.L."/>
            <person name="Harrison M.J."/>
            <person name="Huang W."/>
            <person name="Hurgobin B."/>
            <person name="Li S."/>
            <person name="Liu C.W."/>
            <person name="McGrath A."/>
            <person name="Morahan G."/>
            <person name="Murray J."/>
            <person name="Weller J."/>
            <person name="Jian J."/>
            <person name="Singh K.B."/>
        </authorList>
    </citation>
    <scope>NUCLEOTIDE SEQUENCE [LARGE SCALE GENOMIC DNA]</scope>
    <source>
        <strain evidence="2">cv. Tanjil</strain>
        <tissue evidence="1">Whole plant</tissue>
    </source>
</reference>
<accession>A0A4P1RVK9</accession>
<dbReference type="EMBL" id="CM007361">
    <property type="protein sequence ID" value="OIW19063.1"/>
    <property type="molecule type" value="Genomic_DNA"/>
</dbReference>
<dbReference type="Proteomes" id="UP000188354">
    <property type="component" value="Chromosome LG01"/>
</dbReference>